<dbReference type="InterPro" id="IPR008965">
    <property type="entry name" value="CBM2/CBM3_carb-bd_dom_sf"/>
</dbReference>
<dbReference type="GO" id="GO:0030246">
    <property type="term" value="F:carbohydrate binding"/>
    <property type="evidence" value="ECO:0007669"/>
    <property type="project" value="InterPro"/>
</dbReference>
<dbReference type="AlphaFoldDB" id="A0A0G0ZH53"/>
<feature type="compositionally biased region" description="Low complexity" evidence="1">
    <location>
        <begin position="191"/>
        <end position="201"/>
    </location>
</feature>
<proteinExistence type="predicted"/>
<evidence type="ECO:0000256" key="1">
    <source>
        <dbReference type="SAM" id="MobiDB-lite"/>
    </source>
</evidence>
<feature type="transmembrane region" description="Helical" evidence="2">
    <location>
        <begin position="253"/>
        <end position="272"/>
    </location>
</feature>
<feature type="region of interest" description="Disordered" evidence="1">
    <location>
        <begin position="170"/>
        <end position="240"/>
    </location>
</feature>
<feature type="compositionally biased region" description="Pro residues" evidence="1">
    <location>
        <begin position="180"/>
        <end position="190"/>
    </location>
</feature>
<reference evidence="3 4" key="1">
    <citation type="journal article" date="2015" name="Nature">
        <title>rRNA introns, odd ribosomes, and small enigmatic genomes across a large radiation of phyla.</title>
        <authorList>
            <person name="Brown C.T."/>
            <person name="Hug L.A."/>
            <person name="Thomas B.C."/>
            <person name="Sharon I."/>
            <person name="Castelle C.J."/>
            <person name="Singh A."/>
            <person name="Wilkins M.J."/>
            <person name="Williams K.H."/>
            <person name="Banfield J.F."/>
        </authorList>
    </citation>
    <scope>NUCLEOTIDE SEQUENCE [LARGE SCALE GENOMIC DNA]</scope>
</reference>
<dbReference type="Gene3D" id="2.60.40.680">
    <property type="match status" value="1"/>
</dbReference>
<dbReference type="SUPFAM" id="SSF49384">
    <property type="entry name" value="Carbohydrate-binding domain"/>
    <property type="match status" value="1"/>
</dbReference>
<evidence type="ECO:0000313" key="3">
    <source>
        <dbReference type="EMBL" id="KKS48009.1"/>
    </source>
</evidence>
<keyword evidence="2" id="KW-1133">Transmembrane helix</keyword>
<sequence length="273" mass="28380">MKNFRPWLIIIAFFLISAGKTEAAGIPGYKLELADPNQTICNNSIFQVKVYINTDGQEAIGGDVLLNFDPAKLNIQSGESANFFTYSLDTPLSGVNNKYLISSWEESTTRAKTSADFDLFYTLNVKAVSAGSSQLTFNCTNGTEADTNINLASDSTDIVACPLPPITIPVSSSCQGSGPTSPPPPPPDATTPPVQDPTATPGGNGIGDTTPPTATPVPPTPTATATPTAIPPTRTPTPTSAIEILPRAGLTEVTLGALGLGSILTIVGLLFML</sequence>
<keyword evidence="2" id="KW-0812">Transmembrane</keyword>
<gene>
    <name evidence="3" type="ORF">UV09_C0001G0041</name>
</gene>
<dbReference type="Proteomes" id="UP000034320">
    <property type="component" value="Unassembled WGS sequence"/>
</dbReference>
<comment type="caution">
    <text evidence="3">The sequence shown here is derived from an EMBL/GenBank/DDBJ whole genome shotgun (WGS) entry which is preliminary data.</text>
</comment>
<feature type="compositionally biased region" description="Low complexity" evidence="1">
    <location>
        <begin position="170"/>
        <end position="179"/>
    </location>
</feature>
<name>A0A0G0ZH53_9BACT</name>
<keyword evidence="2" id="KW-0472">Membrane</keyword>
<protein>
    <submittedName>
        <fullName evidence="3">Laminin G, sub domain 2</fullName>
    </submittedName>
</protein>
<organism evidence="3 4">
    <name type="scientific">Candidatus Gottesmanbacteria bacterium GW2011_GWA2_42_18</name>
    <dbReference type="NCBI Taxonomy" id="1618442"/>
    <lineage>
        <taxon>Bacteria</taxon>
        <taxon>Candidatus Gottesmaniibacteriota</taxon>
    </lineage>
</organism>
<accession>A0A0G0ZH53</accession>
<dbReference type="EMBL" id="LCDD01000001">
    <property type="protein sequence ID" value="KKS48009.1"/>
    <property type="molecule type" value="Genomic_DNA"/>
</dbReference>
<evidence type="ECO:0000313" key="4">
    <source>
        <dbReference type="Proteomes" id="UP000034320"/>
    </source>
</evidence>
<evidence type="ECO:0000256" key="2">
    <source>
        <dbReference type="SAM" id="Phobius"/>
    </source>
</evidence>